<keyword evidence="4" id="KW-0862">Zinc</keyword>
<dbReference type="Gene3D" id="3.40.140.10">
    <property type="entry name" value="Cytidine Deaminase, domain 2"/>
    <property type="match status" value="1"/>
</dbReference>
<dbReference type="SUPFAM" id="SSF102712">
    <property type="entry name" value="JAB1/MPN domain"/>
    <property type="match status" value="1"/>
</dbReference>
<dbReference type="Gene3D" id="3.40.50.720">
    <property type="entry name" value="NAD(P)-binding Rossmann-like Domain"/>
    <property type="match status" value="1"/>
</dbReference>
<dbReference type="Pfam" id="PF14464">
    <property type="entry name" value="Prok-JAB"/>
    <property type="match status" value="1"/>
</dbReference>
<dbReference type="Pfam" id="PF14457">
    <property type="entry name" value="Prok-E2_A"/>
    <property type="match status" value="1"/>
</dbReference>
<evidence type="ECO:0000259" key="7">
    <source>
        <dbReference type="Pfam" id="PF14464"/>
    </source>
</evidence>
<dbReference type="Pfam" id="PF00899">
    <property type="entry name" value="ThiF"/>
    <property type="match status" value="1"/>
</dbReference>
<name>A0A850RJP5_9GAMM</name>
<dbReference type="GO" id="GO:0008641">
    <property type="term" value="F:ubiquitin-like modifier activating enzyme activity"/>
    <property type="evidence" value="ECO:0007669"/>
    <property type="project" value="InterPro"/>
</dbReference>
<dbReference type="CDD" id="cd01483">
    <property type="entry name" value="E1_enzyme_family"/>
    <property type="match status" value="1"/>
</dbReference>
<dbReference type="AlphaFoldDB" id="A0A850RJP5"/>
<dbReference type="Proteomes" id="UP000592294">
    <property type="component" value="Unassembled WGS sequence"/>
</dbReference>
<keyword evidence="8" id="KW-0548">Nucleotidyltransferase</keyword>
<proteinExistence type="predicted"/>
<sequence>MSIDYVEFGQAMPGLDPKNIQHPEARNLLAACLCHPDFEVIELRKLEINTYSRADVIVVDCCDGTIPSRNSVGIRNRERLALFYCSGFPHEVRALRRDFPVTLHQNHILSGEPASLCLYFEPWSAVERDWTPQRHLERILWWLRETALGTLHRSDQPLEYLYFTPPYDIVLPPNFLEKTATDGQLLSFFPIQCPGTKPRIIWGDFIQDSLVKKYNLPFGDFLVISPQPLNHGPVQRHPQTLGEFHDQFKERGSEIIGDIKAALRNKVTSAGIEKQTDVSTLLLVITSVRRAPDQPPERSETQAFFIHADIATIGIASGALIDGRNGKFYVDYSIGETESAEKNKWQDFVIEPIGVKIAVTPEFSRNASDVLSEKAQFRGVLAGVGALGSVLADFWAREGWGEWTYVDDDYVFPHNVVRHIARNEHIGRSKVETVRDLTNGIYYPGQISNIAIHAKISDRSNERLAEMLTSADLIVDATTTLEVPRDLSVQESAPRTASVFLTPSGHGSVLLIEDHEKSVPLHALESQYYRAVLNAMWGANHLKGHAGELWVGAGCRDISAVISYELVQLHGSMLARQLRKLAAKDESQMRVWELDDASGTLTSYNLPVSKVIIEQHGKWCVVWDNDLRDKFFAMRAHSLPNETGGIILGYFDQKLKMLHLVDALPAPSDSESSVNGFTRGTKGLREDHEECLRRTAHVVDYVGEWHSHPRGVTACASELDMDLIAHLSTMMAQAGLPAIMIIVGENSIKIQIGEADIL</sequence>
<evidence type="ECO:0000259" key="6">
    <source>
        <dbReference type="Pfam" id="PF00899"/>
    </source>
</evidence>
<feature type="domain" description="THIF-type NAD/FAD binding fold" evidence="6">
    <location>
        <begin position="376"/>
        <end position="488"/>
    </location>
</feature>
<keyword evidence="2" id="KW-0479">Metal-binding</keyword>
<evidence type="ECO:0000256" key="1">
    <source>
        <dbReference type="ARBA" id="ARBA00022670"/>
    </source>
</evidence>
<organism evidence="8 9">
    <name type="scientific">Allochromatium humboldtianum</name>
    <dbReference type="NCBI Taxonomy" id="504901"/>
    <lineage>
        <taxon>Bacteria</taxon>
        <taxon>Pseudomonadati</taxon>
        <taxon>Pseudomonadota</taxon>
        <taxon>Gammaproteobacteria</taxon>
        <taxon>Chromatiales</taxon>
        <taxon>Chromatiaceae</taxon>
        <taxon>Allochromatium</taxon>
    </lineage>
</organism>
<accession>A0A850RJP5</accession>
<keyword evidence="1" id="KW-0645">Protease</keyword>
<comment type="caution">
    <text evidence="8">The sequence shown here is derived from an EMBL/GenBank/DDBJ whole genome shotgun (WGS) entry which is preliminary data.</text>
</comment>
<dbReference type="RefSeq" id="WP_176976521.1">
    <property type="nucleotide sequence ID" value="NZ_JABZEO010000006.1"/>
</dbReference>
<dbReference type="GO" id="GO:0046872">
    <property type="term" value="F:metal ion binding"/>
    <property type="evidence" value="ECO:0007669"/>
    <property type="project" value="UniProtKB-KW"/>
</dbReference>
<evidence type="ECO:0000256" key="5">
    <source>
        <dbReference type="ARBA" id="ARBA00023049"/>
    </source>
</evidence>
<evidence type="ECO:0000256" key="4">
    <source>
        <dbReference type="ARBA" id="ARBA00022833"/>
    </source>
</evidence>
<evidence type="ECO:0000256" key="3">
    <source>
        <dbReference type="ARBA" id="ARBA00022801"/>
    </source>
</evidence>
<dbReference type="EMBL" id="JABZEO010000006">
    <property type="protein sequence ID" value="NVZ09771.1"/>
    <property type="molecule type" value="Genomic_DNA"/>
</dbReference>
<feature type="domain" description="JAB" evidence="7">
    <location>
        <begin position="626"/>
        <end position="744"/>
    </location>
</feature>
<dbReference type="InterPro" id="IPR032865">
    <property type="entry name" value="Prok-E2_A"/>
</dbReference>
<dbReference type="GO" id="GO:0006508">
    <property type="term" value="P:proteolysis"/>
    <property type="evidence" value="ECO:0007669"/>
    <property type="project" value="UniProtKB-KW"/>
</dbReference>
<gene>
    <name evidence="8" type="ORF">HW932_10910</name>
</gene>
<reference evidence="8 9" key="1">
    <citation type="submission" date="2020-06" db="EMBL/GenBank/DDBJ databases">
        <title>Whole-genome sequence of Allochromatium humboldtianum DSM 21881, type strain.</title>
        <authorList>
            <person name="Kyndt J.A."/>
            <person name="Meyer T.E."/>
        </authorList>
    </citation>
    <scope>NUCLEOTIDE SEQUENCE [LARGE SCALE GENOMIC DNA]</scope>
    <source>
        <strain evidence="8 9">DSM 21881</strain>
    </source>
</reference>
<evidence type="ECO:0000256" key="2">
    <source>
        <dbReference type="ARBA" id="ARBA00022723"/>
    </source>
</evidence>
<keyword evidence="5" id="KW-0482">Metalloprotease</keyword>
<protein>
    <submittedName>
        <fullName evidence="8">ThiF family adenylyltransferase</fullName>
    </submittedName>
</protein>
<keyword evidence="3" id="KW-0378">Hydrolase</keyword>
<keyword evidence="9" id="KW-1185">Reference proteome</keyword>
<evidence type="ECO:0000313" key="9">
    <source>
        <dbReference type="Proteomes" id="UP000592294"/>
    </source>
</evidence>
<evidence type="ECO:0000313" key="8">
    <source>
        <dbReference type="EMBL" id="NVZ09771.1"/>
    </source>
</evidence>
<dbReference type="InterPro" id="IPR028090">
    <property type="entry name" value="JAB_dom_prok"/>
</dbReference>
<dbReference type="SUPFAM" id="SSF69572">
    <property type="entry name" value="Activating enzymes of the ubiquitin-like proteins"/>
    <property type="match status" value="1"/>
</dbReference>
<keyword evidence="8" id="KW-0808">Transferase</keyword>
<dbReference type="InterPro" id="IPR035985">
    <property type="entry name" value="Ubiquitin-activating_enz"/>
</dbReference>
<dbReference type="GO" id="GO:0016779">
    <property type="term" value="F:nucleotidyltransferase activity"/>
    <property type="evidence" value="ECO:0007669"/>
    <property type="project" value="UniProtKB-KW"/>
</dbReference>
<dbReference type="InterPro" id="IPR000594">
    <property type="entry name" value="ThiF_NAD_FAD-bd"/>
</dbReference>
<dbReference type="GO" id="GO:0008237">
    <property type="term" value="F:metallopeptidase activity"/>
    <property type="evidence" value="ECO:0007669"/>
    <property type="project" value="UniProtKB-KW"/>
</dbReference>